<proteinExistence type="predicted"/>
<evidence type="ECO:0000259" key="4">
    <source>
        <dbReference type="Pfam" id="PF01225"/>
    </source>
</evidence>
<dbReference type="PANTHER" id="PTHR43024:SF1">
    <property type="entry name" value="UDP-N-ACETYLMURAMOYL-TRIPEPTIDE--D-ALANYL-D-ALANINE LIGASE"/>
    <property type="match status" value="1"/>
</dbReference>
<dbReference type="EMBL" id="JBHSOW010000065">
    <property type="protein sequence ID" value="MFC5650981.1"/>
    <property type="molecule type" value="Genomic_DNA"/>
</dbReference>
<evidence type="ECO:0000256" key="3">
    <source>
        <dbReference type="ARBA" id="ARBA00022840"/>
    </source>
</evidence>
<evidence type="ECO:0000313" key="6">
    <source>
        <dbReference type="Proteomes" id="UP001596047"/>
    </source>
</evidence>
<feature type="domain" description="Mur ligase N-terminal catalytic" evidence="4">
    <location>
        <begin position="16"/>
        <end position="89"/>
    </location>
</feature>
<comment type="caution">
    <text evidence="5">The sequence shown here is derived from an EMBL/GenBank/DDBJ whole genome shotgun (WGS) entry which is preliminary data.</text>
</comment>
<gene>
    <name evidence="5" type="ORF">ACFPYJ_18070</name>
</gene>
<dbReference type="Gene3D" id="3.40.1390.10">
    <property type="entry name" value="MurE/MurF, N-terminal domain"/>
    <property type="match status" value="1"/>
</dbReference>
<accession>A0ABW0W2Q0</accession>
<dbReference type="Pfam" id="PF01225">
    <property type="entry name" value="Mur_ligase"/>
    <property type="match status" value="1"/>
</dbReference>
<evidence type="ECO:0000256" key="1">
    <source>
        <dbReference type="ARBA" id="ARBA00022598"/>
    </source>
</evidence>
<dbReference type="Proteomes" id="UP001596047">
    <property type="component" value="Unassembled WGS sequence"/>
</dbReference>
<dbReference type="GO" id="GO:0016874">
    <property type="term" value="F:ligase activity"/>
    <property type="evidence" value="ECO:0007669"/>
    <property type="project" value="UniProtKB-KW"/>
</dbReference>
<sequence>MTGGILQLQGHARDCEIKGVSIDSRTIKPGSLFIPLVRIMDGHHYFDEAINKGAAASLWQADHPNPPRDIPFILVEDCLEAMQSLAGAYRQECRVKIVGITGKPVYIGVKMNCFVFG</sequence>
<keyword evidence="3" id="KW-0067">ATP-binding</keyword>
<protein>
    <submittedName>
        <fullName evidence="5">Mur ligase domain-containing protein</fullName>
    </submittedName>
</protein>
<evidence type="ECO:0000256" key="2">
    <source>
        <dbReference type="ARBA" id="ARBA00022741"/>
    </source>
</evidence>
<dbReference type="InterPro" id="IPR000713">
    <property type="entry name" value="Mur_ligase_N"/>
</dbReference>
<keyword evidence="2" id="KW-0547">Nucleotide-binding</keyword>
<reference evidence="6" key="1">
    <citation type="journal article" date="2019" name="Int. J. Syst. Evol. Microbiol.">
        <title>The Global Catalogue of Microorganisms (GCM) 10K type strain sequencing project: providing services to taxonomists for standard genome sequencing and annotation.</title>
        <authorList>
            <consortium name="The Broad Institute Genomics Platform"/>
            <consortium name="The Broad Institute Genome Sequencing Center for Infectious Disease"/>
            <person name="Wu L."/>
            <person name="Ma J."/>
        </authorList>
    </citation>
    <scope>NUCLEOTIDE SEQUENCE [LARGE SCALE GENOMIC DNA]</scope>
    <source>
        <strain evidence="6">CGMCC 1.3240</strain>
    </source>
</reference>
<evidence type="ECO:0000313" key="5">
    <source>
        <dbReference type="EMBL" id="MFC5650981.1"/>
    </source>
</evidence>
<dbReference type="RefSeq" id="WP_379189572.1">
    <property type="nucleotide sequence ID" value="NZ_JBHSOW010000065.1"/>
</dbReference>
<keyword evidence="6" id="KW-1185">Reference proteome</keyword>
<dbReference type="PANTHER" id="PTHR43024">
    <property type="entry name" value="UDP-N-ACETYLMURAMOYL-TRIPEPTIDE--D-ALANYL-D-ALANINE LIGASE"/>
    <property type="match status" value="1"/>
</dbReference>
<keyword evidence="1 5" id="KW-0436">Ligase</keyword>
<dbReference type="SUPFAM" id="SSF63418">
    <property type="entry name" value="MurE/MurF N-terminal domain"/>
    <property type="match status" value="1"/>
</dbReference>
<dbReference type="InterPro" id="IPR035911">
    <property type="entry name" value="MurE/MurF_N"/>
</dbReference>
<organism evidence="5 6">
    <name type="scientific">Paenibacillus solisilvae</name>
    <dbReference type="NCBI Taxonomy" id="2486751"/>
    <lineage>
        <taxon>Bacteria</taxon>
        <taxon>Bacillati</taxon>
        <taxon>Bacillota</taxon>
        <taxon>Bacilli</taxon>
        <taxon>Bacillales</taxon>
        <taxon>Paenibacillaceae</taxon>
        <taxon>Paenibacillus</taxon>
    </lineage>
</organism>
<name>A0ABW0W2Q0_9BACL</name>
<dbReference type="InterPro" id="IPR051046">
    <property type="entry name" value="MurCDEF_CellWall_CoF430Synth"/>
</dbReference>